<dbReference type="InterPro" id="IPR008972">
    <property type="entry name" value="Cupredoxin"/>
</dbReference>
<dbReference type="Proteomes" id="UP001620405">
    <property type="component" value="Unassembled WGS sequence"/>
</dbReference>
<gene>
    <name evidence="6" type="ORF">ISP13_05145</name>
</gene>
<keyword evidence="3" id="KW-0574">Periplasm</keyword>
<dbReference type="InterPro" id="IPR002386">
    <property type="entry name" value="Amicyanin/Pseudoazurin"/>
</dbReference>
<dbReference type="InterPro" id="IPR052721">
    <property type="entry name" value="ET_Amicyanin"/>
</dbReference>
<comment type="subcellular location">
    <subcellularLocation>
        <location evidence="1">Periplasm</location>
    </subcellularLocation>
</comment>
<dbReference type="Gene3D" id="2.60.40.420">
    <property type="entry name" value="Cupredoxins - blue copper proteins"/>
    <property type="match status" value="1"/>
</dbReference>
<keyword evidence="2" id="KW-0813">Transport</keyword>
<evidence type="ECO:0000256" key="4">
    <source>
        <dbReference type="ARBA" id="ARBA00022982"/>
    </source>
</evidence>
<dbReference type="EMBL" id="JADIKG010000011">
    <property type="protein sequence ID" value="MFK2872909.1"/>
    <property type="molecule type" value="Genomic_DNA"/>
</dbReference>
<dbReference type="Pfam" id="PF13473">
    <property type="entry name" value="Cupredoxin_1"/>
    <property type="match status" value="1"/>
</dbReference>
<evidence type="ECO:0000313" key="6">
    <source>
        <dbReference type="EMBL" id="MFK2872909.1"/>
    </source>
</evidence>
<dbReference type="SUPFAM" id="SSF49503">
    <property type="entry name" value="Cupredoxins"/>
    <property type="match status" value="1"/>
</dbReference>
<dbReference type="PANTHER" id="PTHR36507:SF1">
    <property type="entry name" value="BLL1555 PROTEIN"/>
    <property type="match status" value="1"/>
</dbReference>
<keyword evidence="4" id="KW-0249">Electron transport</keyword>
<evidence type="ECO:0000256" key="2">
    <source>
        <dbReference type="ARBA" id="ARBA00022448"/>
    </source>
</evidence>
<feature type="domain" description="EfeO-type cupredoxin-like" evidence="5">
    <location>
        <begin position="13"/>
        <end position="106"/>
    </location>
</feature>
<organism evidence="6 7">
    <name type="scientific">Dyella lipolytica</name>
    <dbReference type="NCBI Taxonomy" id="1867835"/>
    <lineage>
        <taxon>Bacteria</taxon>
        <taxon>Pseudomonadati</taxon>
        <taxon>Pseudomonadota</taxon>
        <taxon>Gammaproteobacteria</taxon>
        <taxon>Lysobacterales</taxon>
        <taxon>Rhodanobacteraceae</taxon>
        <taxon>Dyella</taxon>
    </lineage>
</organism>
<protein>
    <submittedName>
        <fullName evidence="6">Cupredoxin domain-containing protein</fullName>
    </submittedName>
</protein>
<proteinExistence type="predicted"/>
<dbReference type="PRINTS" id="PR00155">
    <property type="entry name" value="AMICYANIN"/>
</dbReference>
<accession>A0ABW8IVE8</accession>
<evidence type="ECO:0000313" key="7">
    <source>
        <dbReference type="Proteomes" id="UP001620405"/>
    </source>
</evidence>
<reference evidence="6 7" key="1">
    <citation type="submission" date="2020-10" db="EMBL/GenBank/DDBJ databases">
        <title>Phylogeny of dyella-like bacteria.</title>
        <authorList>
            <person name="Fu J."/>
        </authorList>
    </citation>
    <scope>NUCLEOTIDE SEQUENCE [LARGE SCALE GENOMIC DNA]</scope>
    <source>
        <strain evidence="6 7">DHOB07</strain>
    </source>
</reference>
<dbReference type="InterPro" id="IPR028096">
    <property type="entry name" value="EfeO_Cupredoxin"/>
</dbReference>
<name>A0ABW8IVE8_9GAMM</name>
<sequence length="107" mass="11483">MIMMALCGIGRTAVAADASSSKDAKAFQIEIRNFAFAPKTLTVPVGARVVWTNHDEEPHVVTSAGSLFTSSKALDTSDSYVVTFAKSGTYTYYCSIHPMMVGTIIVQ</sequence>
<evidence type="ECO:0000256" key="3">
    <source>
        <dbReference type="ARBA" id="ARBA00022764"/>
    </source>
</evidence>
<evidence type="ECO:0000256" key="1">
    <source>
        <dbReference type="ARBA" id="ARBA00004418"/>
    </source>
</evidence>
<keyword evidence="7" id="KW-1185">Reference proteome</keyword>
<evidence type="ECO:0000259" key="5">
    <source>
        <dbReference type="Pfam" id="PF13473"/>
    </source>
</evidence>
<comment type="caution">
    <text evidence="6">The sequence shown here is derived from an EMBL/GenBank/DDBJ whole genome shotgun (WGS) entry which is preliminary data.</text>
</comment>
<dbReference type="PANTHER" id="PTHR36507">
    <property type="entry name" value="BLL1555 PROTEIN"/>
    <property type="match status" value="1"/>
</dbReference>